<gene>
    <name evidence="3" type="ORF">GNI_063190</name>
</gene>
<dbReference type="Proteomes" id="UP000019763">
    <property type="component" value="Unassembled WGS sequence"/>
</dbReference>
<keyword evidence="2" id="KW-0812">Transmembrane</keyword>
<dbReference type="AlphaFoldDB" id="A0A023B872"/>
<keyword evidence="2" id="KW-1133">Transmembrane helix</keyword>
<comment type="caution">
    <text evidence="3">The sequence shown here is derived from an EMBL/GenBank/DDBJ whole genome shotgun (WGS) entry which is preliminary data.</text>
</comment>
<reference evidence="3" key="1">
    <citation type="submission" date="2013-12" db="EMBL/GenBank/DDBJ databases">
        <authorList>
            <person name="Omoto C.K."/>
            <person name="Sibley D."/>
            <person name="Venepally P."/>
            <person name="Hadjithomas M."/>
            <person name="Karamycheva S."/>
            <person name="Brunk B."/>
            <person name="Roos D."/>
            <person name="Caler E."/>
            <person name="Lorenzi H."/>
        </authorList>
    </citation>
    <scope>NUCLEOTIDE SEQUENCE</scope>
</reference>
<feature type="transmembrane region" description="Helical" evidence="2">
    <location>
        <begin position="87"/>
        <end position="106"/>
    </location>
</feature>
<organism evidence="3 4">
    <name type="scientific">Gregarina niphandrodes</name>
    <name type="common">Septate eugregarine</name>
    <dbReference type="NCBI Taxonomy" id="110365"/>
    <lineage>
        <taxon>Eukaryota</taxon>
        <taxon>Sar</taxon>
        <taxon>Alveolata</taxon>
        <taxon>Apicomplexa</taxon>
        <taxon>Conoidasida</taxon>
        <taxon>Gregarinasina</taxon>
        <taxon>Eugregarinorida</taxon>
        <taxon>Gregarinidae</taxon>
        <taxon>Gregarina</taxon>
    </lineage>
</organism>
<accession>A0A023B872</accession>
<name>A0A023B872_GRENI</name>
<dbReference type="RefSeq" id="XP_011130029.1">
    <property type="nucleotide sequence ID" value="XM_011131727.1"/>
</dbReference>
<feature type="region of interest" description="Disordered" evidence="1">
    <location>
        <begin position="130"/>
        <end position="225"/>
    </location>
</feature>
<evidence type="ECO:0000256" key="2">
    <source>
        <dbReference type="SAM" id="Phobius"/>
    </source>
</evidence>
<dbReference type="GeneID" id="22912313"/>
<feature type="transmembrane region" description="Helical" evidence="2">
    <location>
        <begin position="53"/>
        <end position="75"/>
    </location>
</feature>
<protein>
    <submittedName>
        <fullName evidence="3">VMA21-like domain protein</fullName>
    </submittedName>
</protein>
<feature type="compositionally biased region" description="Basic and acidic residues" evidence="1">
    <location>
        <begin position="164"/>
        <end position="178"/>
    </location>
</feature>
<proteinExistence type="predicted"/>
<keyword evidence="2" id="KW-0472">Membrane</keyword>
<feature type="compositionally biased region" description="Basic and acidic residues" evidence="1">
    <location>
        <begin position="130"/>
        <end position="157"/>
    </location>
</feature>
<keyword evidence="4" id="KW-1185">Reference proteome</keyword>
<sequence length="225" mass="25521">MQRLITQALRLTREPQTDHNPLARPDGGWYPGKHFDPTDVLTDPRNWAVWKQFIIFFASILFLPVGIFLVVEYVLRTHFQLGLNKSTTVGAVCSMLVLQALMFTYARLAAIEDKAEWHKGCNEEISDKLEDNEAKGKEAKDKEAKAMDKEAKAKDNEIRDEDLGDKVVPSEKDSEKGKTQSSKTPVGKSLSRKKSRSKSATEEEVIAGIQQQHNETRTRVRKPRL</sequence>
<dbReference type="VEuPathDB" id="CryptoDB:GNI_063190"/>
<evidence type="ECO:0000256" key="1">
    <source>
        <dbReference type="SAM" id="MobiDB-lite"/>
    </source>
</evidence>
<evidence type="ECO:0000313" key="4">
    <source>
        <dbReference type="Proteomes" id="UP000019763"/>
    </source>
</evidence>
<evidence type="ECO:0000313" key="3">
    <source>
        <dbReference type="EMBL" id="EZG68227.1"/>
    </source>
</evidence>
<dbReference type="EMBL" id="AFNH02000478">
    <property type="protein sequence ID" value="EZG68227.1"/>
    <property type="molecule type" value="Genomic_DNA"/>
</dbReference>